<evidence type="ECO:0000256" key="4">
    <source>
        <dbReference type="HAMAP-Rule" id="MF_01185"/>
    </source>
</evidence>
<keyword evidence="4" id="KW-0143">Chaperone</keyword>
<gene>
    <name evidence="4 5" type="primary">fliW</name>
    <name evidence="5" type="ORF">TST_0605</name>
</gene>
<keyword evidence="5" id="KW-0969">Cilium</keyword>
<accession>A0A0S3QST9</accession>
<dbReference type="InterPro" id="IPR003775">
    <property type="entry name" value="Flagellar_assembly_factor_FliW"/>
</dbReference>
<dbReference type="EMBL" id="AP013035">
    <property type="protein sequence ID" value="BAT71411.1"/>
    <property type="molecule type" value="Genomic_DNA"/>
</dbReference>
<proteinExistence type="inferred from homology"/>
<name>A0A0S3QST9_THET7</name>
<comment type="subunit">
    <text evidence="4">Interacts with translational regulator CsrA and flagellin(s).</text>
</comment>
<keyword evidence="3 4" id="KW-0810">Translation regulation</keyword>
<reference evidence="6" key="1">
    <citation type="journal article" date="2018" name="Science">
        <title>A primordial and reversible TCA cycle in a facultatively chemolithoautotrophic thermophile.</title>
        <authorList>
            <person name="Nunoura T."/>
            <person name="Chikaraishi Y."/>
            <person name="Izaki R."/>
            <person name="Suwa T."/>
            <person name="Sato T."/>
            <person name="Harada T."/>
            <person name="Mori K."/>
            <person name="Kato Y."/>
            <person name="Miyazaki M."/>
            <person name="Shimamura S."/>
            <person name="Yanagawa K."/>
            <person name="Shuto A."/>
            <person name="Ohkouchi N."/>
            <person name="Fujita N."/>
            <person name="Takaki Y."/>
            <person name="Atomi H."/>
            <person name="Takai K."/>
        </authorList>
    </citation>
    <scope>NUCLEOTIDE SEQUENCE [LARGE SCALE GENOMIC DNA]</scope>
    <source>
        <strain evidence="6">DSM 17441 / JCM 13301 / NBRC 103674 / ABI70S6</strain>
    </source>
</reference>
<evidence type="ECO:0000313" key="5">
    <source>
        <dbReference type="EMBL" id="BAT71411.1"/>
    </source>
</evidence>
<comment type="function">
    <text evidence="4">Acts as an anti-CsrA protein, binds CsrA and prevents it from repressing translation of its target genes, one of which is flagellin. Binds to flagellin and participates in the assembly of the flagellum.</text>
</comment>
<keyword evidence="6" id="KW-1185">Reference proteome</keyword>
<dbReference type="RefSeq" id="WP_068549363.1">
    <property type="nucleotide sequence ID" value="NZ_AP013035.1"/>
</dbReference>
<evidence type="ECO:0000313" key="6">
    <source>
        <dbReference type="Proteomes" id="UP000063234"/>
    </source>
</evidence>
<dbReference type="Gene3D" id="2.30.290.10">
    <property type="entry name" value="BH3618-like"/>
    <property type="match status" value="1"/>
</dbReference>
<dbReference type="HAMAP" id="MF_01185">
    <property type="entry name" value="FliW"/>
    <property type="match status" value="1"/>
</dbReference>
<dbReference type="NCBIfam" id="NF009793">
    <property type="entry name" value="PRK13285.1-1"/>
    <property type="match status" value="1"/>
</dbReference>
<dbReference type="AlphaFoldDB" id="A0A0S3QST9"/>
<keyword evidence="5" id="KW-0282">Flagellum</keyword>
<dbReference type="GO" id="GO:0006417">
    <property type="term" value="P:regulation of translation"/>
    <property type="evidence" value="ECO:0007669"/>
    <property type="project" value="UniProtKB-KW"/>
</dbReference>
<dbReference type="GO" id="GO:0044780">
    <property type="term" value="P:bacterial-type flagellum assembly"/>
    <property type="evidence" value="ECO:0007669"/>
    <property type="project" value="UniProtKB-UniRule"/>
</dbReference>
<dbReference type="Pfam" id="PF02623">
    <property type="entry name" value="FliW"/>
    <property type="match status" value="1"/>
</dbReference>
<evidence type="ECO:0000256" key="2">
    <source>
        <dbReference type="ARBA" id="ARBA00022795"/>
    </source>
</evidence>
<dbReference type="GO" id="GO:0005737">
    <property type="term" value="C:cytoplasm"/>
    <property type="evidence" value="ECO:0007669"/>
    <property type="project" value="UniProtKB-SubCell"/>
</dbReference>
<protein>
    <recommendedName>
        <fullName evidence="4">Flagellar assembly factor FliW</fullName>
    </recommendedName>
</protein>
<dbReference type="PANTHER" id="PTHR39190:SF1">
    <property type="entry name" value="FLAGELLAR ASSEMBLY FACTOR FLIW"/>
    <property type="match status" value="1"/>
</dbReference>
<keyword evidence="5" id="KW-0966">Cell projection</keyword>
<dbReference type="OrthoDB" id="9801235at2"/>
<evidence type="ECO:0000256" key="3">
    <source>
        <dbReference type="ARBA" id="ARBA00022845"/>
    </source>
</evidence>
<comment type="subcellular location">
    <subcellularLocation>
        <location evidence="4">Cytoplasm</location>
    </subcellularLocation>
</comment>
<dbReference type="KEGG" id="ttk:TST_0605"/>
<dbReference type="STRING" id="1298851.TST_0605"/>
<keyword evidence="1 4" id="KW-0963">Cytoplasm</keyword>
<dbReference type="SUPFAM" id="SSF141457">
    <property type="entry name" value="BH3618-like"/>
    <property type="match status" value="1"/>
</dbReference>
<organism evidence="5 6">
    <name type="scientific">Thermosulfidibacter takaii (strain DSM 17441 / JCM 13301 / NBRC 103674 / ABI70S6)</name>
    <dbReference type="NCBI Taxonomy" id="1298851"/>
    <lineage>
        <taxon>Bacteria</taxon>
        <taxon>Pseudomonadati</taxon>
        <taxon>Thermosulfidibacterota</taxon>
        <taxon>Thermosulfidibacteria</taxon>
        <taxon>Thermosulfidibacterales</taxon>
        <taxon>Thermosulfidibacteraceae</taxon>
    </lineage>
</organism>
<sequence>MKVITDRFGVIDVKEEAIITMVEPILGFPYAKRYVLLDHREGSPFKWLQSVDDGSLAFVVINPKLVKPDYVVPIDKEDAEKLEIEKPEDAEVYVMVVIPEDPRKMTVNLRGPIVINKRKRLAKQIVIPDDSYPVKYPVIREENACSHP</sequence>
<dbReference type="InterPro" id="IPR024046">
    <property type="entry name" value="Flagellar_assmbl_FliW_dom_sf"/>
</dbReference>
<evidence type="ECO:0000256" key="1">
    <source>
        <dbReference type="ARBA" id="ARBA00022490"/>
    </source>
</evidence>
<dbReference type="PANTHER" id="PTHR39190">
    <property type="entry name" value="FLAGELLAR ASSEMBLY FACTOR FLIW"/>
    <property type="match status" value="1"/>
</dbReference>
<comment type="similarity">
    <text evidence="4">Belongs to the FliW family.</text>
</comment>
<dbReference type="Proteomes" id="UP000063234">
    <property type="component" value="Chromosome"/>
</dbReference>
<keyword evidence="2 4" id="KW-1005">Bacterial flagellum biogenesis</keyword>